<proteinExistence type="predicted"/>
<protein>
    <submittedName>
        <fullName evidence="2">Uncharacterized protein</fullName>
    </submittedName>
</protein>
<dbReference type="Proteomes" id="UP001226160">
    <property type="component" value="Unassembled WGS sequence"/>
</dbReference>
<feature type="region of interest" description="Disordered" evidence="1">
    <location>
        <begin position="60"/>
        <end position="116"/>
    </location>
</feature>
<feature type="compositionally biased region" description="Basic and acidic residues" evidence="1">
    <location>
        <begin position="91"/>
        <end position="116"/>
    </location>
</feature>
<dbReference type="AlphaFoldDB" id="A0AAP4F6U4"/>
<accession>A0AAP4F6U4</accession>
<evidence type="ECO:0000313" key="2">
    <source>
        <dbReference type="EMBL" id="MDK4326005.1"/>
    </source>
</evidence>
<gene>
    <name evidence="2" type="ORF">QPX54_05675</name>
</gene>
<dbReference type="EMBL" id="JASNVP010000004">
    <property type="protein sequence ID" value="MDK4326005.1"/>
    <property type="molecule type" value="Genomic_DNA"/>
</dbReference>
<reference evidence="2" key="1">
    <citation type="submission" date="2023-05" db="EMBL/GenBank/DDBJ databases">
        <title>Metabolic capabilities are highly conserved among human nasal-associated Corynebacterium species in pangenomic analyses.</title>
        <authorList>
            <person name="Tran T.H."/>
            <person name="Roberts A.Q."/>
            <person name="Escapa I.F."/>
            <person name="Gao W."/>
            <person name="Conlan S."/>
            <person name="Kong H."/>
            <person name="Segre J.A."/>
            <person name="Kelly M.S."/>
            <person name="Lemon K.P."/>
        </authorList>
    </citation>
    <scope>NUCLEOTIDE SEQUENCE</scope>
    <source>
        <strain evidence="2">KPL2654</strain>
    </source>
</reference>
<name>A0AAP4F6U4_9CORY</name>
<feature type="compositionally biased region" description="Basic and acidic residues" evidence="1">
    <location>
        <begin position="61"/>
        <end position="75"/>
    </location>
</feature>
<dbReference type="RefSeq" id="WP_049148126.1">
    <property type="nucleotide sequence ID" value="NZ_CABIYR010000004.1"/>
</dbReference>
<feature type="compositionally biased region" description="Acidic residues" evidence="1">
    <location>
        <begin position="76"/>
        <end position="90"/>
    </location>
</feature>
<sequence>MGLSLSFNVDNATLADLQELVAMAEHIGIASDTYVEFDEDSRHVRVDSDGMSASKVAEIQNNERARKAERLHGDGVDDLDEIDDGDEVDYADARNDAGAHRRQENQHARFTHPRDGGEWSDVFDRVTRTVNNNPVTQHIGDAAMRSLGDILSGRRNPPRH</sequence>
<evidence type="ECO:0000256" key="1">
    <source>
        <dbReference type="SAM" id="MobiDB-lite"/>
    </source>
</evidence>
<comment type="caution">
    <text evidence="2">The sequence shown here is derived from an EMBL/GenBank/DDBJ whole genome shotgun (WGS) entry which is preliminary data.</text>
</comment>
<organism evidence="2 3">
    <name type="scientific">Corynebacterium propinquum</name>
    <dbReference type="NCBI Taxonomy" id="43769"/>
    <lineage>
        <taxon>Bacteria</taxon>
        <taxon>Bacillati</taxon>
        <taxon>Actinomycetota</taxon>
        <taxon>Actinomycetes</taxon>
        <taxon>Mycobacteriales</taxon>
        <taxon>Corynebacteriaceae</taxon>
        <taxon>Corynebacterium</taxon>
    </lineage>
</organism>
<evidence type="ECO:0000313" key="3">
    <source>
        <dbReference type="Proteomes" id="UP001226160"/>
    </source>
</evidence>